<dbReference type="InterPro" id="IPR007324">
    <property type="entry name" value="Sugar-bd_dom_put"/>
</dbReference>
<dbReference type="PANTHER" id="PTHR34294:SF1">
    <property type="entry name" value="TRANSCRIPTIONAL REGULATOR LSRR"/>
    <property type="match status" value="1"/>
</dbReference>
<gene>
    <name evidence="6" type="ORF">KG104_17065</name>
</gene>
<dbReference type="InterPro" id="IPR036388">
    <property type="entry name" value="WH-like_DNA-bd_sf"/>
</dbReference>
<dbReference type="Gene3D" id="3.40.50.1360">
    <property type="match status" value="1"/>
</dbReference>
<dbReference type="Proteomes" id="UP000680588">
    <property type="component" value="Chromosome"/>
</dbReference>
<proteinExistence type="inferred from homology"/>
<dbReference type="Pfam" id="PF04198">
    <property type="entry name" value="Sugar-bind"/>
    <property type="match status" value="1"/>
</dbReference>
<sequence>MSNRLRSFEDRRGRIITGTDASHEELLARIGRDYYLHNHSKVDIARRFGISRFQVARYLEEARALGIVRIDIRFPASVAGVDPQQLAVELGVERVRISPTGADDRSTREAMARSAAEELMAAAFDGATLGVSWSRTLDLAAGYVTDLPPCEIVQLAGALPVPGSGNSLELIQSLGRLDGVETWPLWAPLVVENAATAQSLRRQPEIGETLAQANTLDAAIVAVGAWQPGLSTVWDRVDNRLRLEAARAGAVAECSGRLLDAAGHPVVSELDERVLAVTIAQLQHTPRVVAVARGAARVEAVRAVLAAGFVTTLLVDEELAAALSGGAPA</sequence>
<protein>
    <submittedName>
        <fullName evidence="6">Cro/Cl family transcriptional regulator</fullName>
    </submittedName>
</protein>
<dbReference type="EMBL" id="CP076456">
    <property type="protein sequence ID" value="QWQ36120.1"/>
    <property type="molecule type" value="Genomic_DNA"/>
</dbReference>
<keyword evidence="3" id="KW-0238">DNA-binding</keyword>
<dbReference type="GO" id="GO:0030246">
    <property type="term" value="F:carbohydrate binding"/>
    <property type="evidence" value="ECO:0007669"/>
    <property type="project" value="InterPro"/>
</dbReference>
<dbReference type="SUPFAM" id="SSF100950">
    <property type="entry name" value="NagB/RpiA/CoA transferase-like"/>
    <property type="match status" value="1"/>
</dbReference>
<dbReference type="GO" id="GO:0003677">
    <property type="term" value="F:DNA binding"/>
    <property type="evidence" value="ECO:0007669"/>
    <property type="project" value="UniProtKB-KW"/>
</dbReference>
<feature type="domain" description="Sugar-binding" evidence="5">
    <location>
        <begin position="84"/>
        <end position="323"/>
    </location>
</feature>
<comment type="similarity">
    <text evidence="1">Belongs to the SorC transcriptional regulatory family.</text>
</comment>
<dbReference type="RefSeq" id="WP_104053322.1">
    <property type="nucleotide sequence ID" value="NZ_CP076456.1"/>
</dbReference>
<keyword evidence="2" id="KW-0805">Transcription regulation</keyword>
<dbReference type="InterPro" id="IPR037171">
    <property type="entry name" value="NagB/RpiA_transferase-like"/>
</dbReference>
<dbReference type="KEGG" id="asun:KG104_17065"/>
<organism evidence="6 7">
    <name type="scientific">Arthrobacter sunyaminii</name>
    <dbReference type="NCBI Taxonomy" id="2816859"/>
    <lineage>
        <taxon>Bacteria</taxon>
        <taxon>Bacillati</taxon>
        <taxon>Actinomycetota</taxon>
        <taxon>Actinomycetes</taxon>
        <taxon>Micrococcales</taxon>
        <taxon>Micrococcaceae</taxon>
        <taxon>Arthrobacter</taxon>
    </lineage>
</organism>
<evidence type="ECO:0000313" key="6">
    <source>
        <dbReference type="EMBL" id="QWQ36120.1"/>
    </source>
</evidence>
<evidence type="ECO:0000256" key="4">
    <source>
        <dbReference type="ARBA" id="ARBA00023163"/>
    </source>
</evidence>
<evidence type="ECO:0000313" key="7">
    <source>
        <dbReference type="Proteomes" id="UP000680588"/>
    </source>
</evidence>
<dbReference type="PANTHER" id="PTHR34294">
    <property type="entry name" value="TRANSCRIPTIONAL REGULATOR-RELATED"/>
    <property type="match status" value="1"/>
</dbReference>
<dbReference type="AlphaFoldDB" id="A0A975PE66"/>
<dbReference type="Gene3D" id="1.10.10.10">
    <property type="entry name" value="Winged helix-like DNA-binding domain superfamily/Winged helix DNA-binding domain"/>
    <property type="match status" value="1"/>
</dbReference>
<name>A0A975PE66_9MICC</name>
<accession>A0A975PE66</accession>
<evidence type="ECO:0000259" key="5">
    <source>
        <dbReference type="Pfam" id="PF04198"/>
    </source>
</evidence>
<evidence type="ECO:0000256" key="2">
    <source>
        <dbReference type="ARBA" id="ARBA00023015"/>
    </source>
</evidence>
<keyword evidence="7" id="KW-1185">Reference proteome</keyword>
<keyword evidence="4" id="KW-0804">Transcription</keyword>
<evidence type="ECO:0000256" key="3">
    <source>
        <dbReference type="ARBA" id="ARBA00023125"/>
    </source>
</evidence>
<reference evidence="6" key="1">
    <citation type="submission" date="2021-06" db="EMBL/GenBank/DDBJ databases">
        <title>Novel species in genus Arthrobacter.</title>
        <authorList>
            <person name="Zhang G."/>
        </authorList>
    </citation>
    <scope>NUCLEOTIDE SEQUENCE</scope>
    <source>
        <strain evidence="6">Zg-ZUI122</strain>
    </source>
</reference>
<dbReference type="InterPro" id="IPR051054">
    <property type="entry name" value="SorC_transcr_regulators"/>
</dbReference>
<evidence type="ECO:0000256" key="1">
    <source>
        <dbReference type="ARBA" id="ARBA00010466"/>
    </source>
</evidence>